<keyword evidence="4" id="KW-1185">Reference proteome</keyword>
<evidence type="ECO:0000313" key="3">
    <source>
        <dbReference type="EMBL" id="MCP1109283.1"/>
    </source>
</evidence>
<reference evidence="3 4" key="1">
    <citation type="journal article" date="2022" name="Genome Biol. Evol.">
        <title>Host diet, physiology and behaviors set the stage for Lachnospiraceae cladogenesis.</title>
        <authorList>
            <person name="Vera-Ponce De Leon A."/>
            <person name="Schneider M."/>
            <person name="Jahnes B.C."/>
            <person name="Sadowski V."/>
            <person name="Camuy-Velez L.A."/>
            <person name="Duan J."/>
            <person name="Sabree Z.L."/>
        </authorList>
    </citation>
    <scope>NUCLEOTIDE SEQUENCE [LARGE SCALE GENOMIC DNA]</scope>
    <source>
        <strain evidence="3 4">PAL227</strain>
    </source>
</reference>
<organism evidence="3 4">
    <name type="scientific">Ohessyouella blattaphilus</name>
    <dbReference type="NCBI Taxonomy" id="2949333"/>
    <lineage>
        <taxon>Bacteria</taxon>
        <taxon>Bacillati</taxon>
        <taxon>Bacillota</taxon>
        <taxon>Clostridia</taxon>
        <taxon>Lachnospirales</taxon>
        <taxon>Lachnospiraceae</taxon>
        <taxon>Ohessyouella</taxon>
    </lineage>
</organism>
<dbReference type="Pfam" id="PF21922">
    <property type="entry name" value="PBP_dimer_2"/>
    <property type="match status" value="1"/>
</dbReference>
<dbReference type="Pfam" id="PF00905">
    <property type="entry name" value="Transpeptidase"/>
    <property type="match status" value="1"/>
</dbReference>
<dbReference type="InterPro" id="IPR054120">
    <property type="entry name" value="PBPA_dimer"/>
</dbReference>
<dbReference type="Proteomes" id="UP001523565">
    <property type="component" value="Unassembled WGS sequence"/>
</dbReference>
<dbReference type="InterPro" id="IPR012338">
    <property type="entry name" value="Beta-lactam/transpept-like"/>
</dbReference>
<dbReference type="SUPFAM" id="SSF56519">
    <property type="entry name" value="Penicillin binding protein dimerisation domain"/>
    <property type="match status" value="1"/>
</dbReference>
<proteinExistence type="predicted"/>
<evidence type="ECO:0000259" key="1">
    <source>
        <dbReference type="Pfam" id="PF00905"/>
    </source>
</evidence>
<dbReference type="SUPFAM" id="SSF56601">
    <property type="entry name" value="beta-lactamase/transpeptidase-like"/>
    <property type="match status" value="1"/>
</dbReference>
<protein>
    <submittedName>
        <fullName evidence="3">Penicillin-binding transpeptidase domain-containing protein</fullName>
    </submittedName>
</protein>
<name>A0ABT1EF08_9FIRM</name>
<sequence length="445" mass="48249">MGYLVYFNVVRADEVVRSPYNARQDNYAKYITRGTIYDRNMEVLAETVKAEDGSEARVYPYGDLYSHVVGYNVHGKAGLESTLNFDLLTSNAFILDKIKADFADEKQPGDSAVTTLDTSLQQAAYNALGSFNGAVVAIEPSTGKILAWVSKPSFDPNQVSAQWEGLNSDENSVLINRVSNGSYAPGSTFKLVTTLEYMRENPDTYGNYTYDCSGVIDYNGVSIACYNNTAHGHEDLGNSVAYSCNTSFSNIGLSLNQDRFQKTAEELLFEKKLPGGFGNTVSHTGITAAASDGDKMMTAMGQGKVQVSPYHMALITAAIANGGELMTPYLLDYTQNNGGSVVEKKMPKSYGALMTAAEASQLKEYMKQVVDYGTASNLGRGGYDVAGKTGTAEYSDEMEKNHSWFVGFSNMDNPDLVVSVVIEKSDGAGRATDVAGAVFDQYYNQ</sequence>
<feature type="domain" description="Penicillin-binding protein transpeptidase" evidence="1">
    <location>
        <begin position="133"/>
        <end position="441"/>
    </location>
</feature>
<evidence type="ECO:0000313" key="4">
    <source>
        <dbReference type="Proteomes" id="UP001523565"/>
    </source>
</evidence>
<dbReference type="Gene3D" id="3.40.710.10">
    <property type="entry name" value="DD-peptidase/beta-lactamase superfamily"/>
    <property type="match status" value="1"/>
</dbReference>
<feature type="domain" description="Penicillin binding protein A dimerisation" evidence="2">
    <location>
        <begin position="33"/>
        <end position="111"/>
    </location>
</feature>
<dbReference type="InterPro" id="IPR050515">
    <property type="entry name" value="Beta-lactam/transpept"/>
</dbReference>
<accession>A0ABT1EF08</accession>
<comment type="caution">
    <text evidence="3">The sequence shown here is derived from an EMBL/GenBank/DDBJ whole genome shotgun (WGS) entry which is preliminary data.</text>
</comment>
<evidence type="ECO:0000259" key="2">
    <source>
        <dbReference type="Pfam" id="PF21922"/>
    </source>
</evidence>
<dbReference type="Gene3D" id="3.90.1310.10">
    <property type="entry name" value="Penicillin-binding protein 2a (Domain 2)"/>
    <property type="match status" value="1"/>
</dbReference>
<dbReference type="EMBL" id="JAMZFV010000002">
    <property type="protein sequence ID" value="MCP1109283.1"/>
    <property type="molecule type" value="Genomic_DNA"/>
</dbReference>
<dbReference type="PANTHER" id="PTHR30627">
    <property type="entry name" value="PEPTIDOGLYCAN D,D-TRANSPEPTIDASE"/>
    <property type="match status" value="1"/>
</dbReference>
<gene>
    <name evidence="3" type="ORF">NK118_03350</name>
</gene>
<dbReference type="InterPro" id="IPR001460">
    <property type="entry name" value="PCN-bd_Tpept"/>
</dbReference>
<dbReference type="PANTHER" id="PTHR30627:SF24">
    <property type="entry name" value="PENICILLIN-BINDING PROTEIN 4B"/>
    <property type="match status" value="1"/>
</dbReference>
<dbReference type="InterPro" id="IPR036138">
    <property type="entry name" value="PBP_dimer_sf"/>
</dbReference>
<dbReference type="RefSeq" id="WP_262068226.1">
    <property type="nucleotide sequence ID" value="NZ_JAMXOC010000002.1"/>
</dbReference>